<dbReference type="STRING" id="126156.SAMN05421670_0555"/>
<name>A0A1I5UUZ3_9BACI</name>
<dbReference type="AlphaFoldDB" id="A0A1I5UUZ3"/>
<gene>
    <name evidence="1" type="ORF">SAMN05421670_0555</name>
</gene>
<dbReference type="Pfam" id="PF00300">
    <property type="entry name" value="His_Phos_1"/>
    <property type="match status" value="1"/>
</dbReference>
<evidence type="ECO:0000313" key="1">
    <source>
        <dbReference type="EMBL" id="SFP99134.1"/>
    </source>
</evidence>
<dbReference type="InterPro" id="IPR013078">
    <property type="entry name" value="His_Pase_superF_clade-1"/>
</dbReference>
<dbReference type="EMBL" id="FOXU01000001">
    <property type="protein sequence ID" value="SFP99134.1"/>
    <property type="molecule type" value="Genomic_DNA"/>
</dbReference>
<protein>
    <submittedName>
        <fullName evidence="1">Broad specificity phosphatase PhoE</fullName>
    </submittedName>
</protein>
<dbReference type="SUPFAM" id="SSF53254">
    <property type="entry name" value="Phosphoglycerate mutase-like"/>
    <property type="match status" value="1"/>
</dbReference>
<evidence type="ECO:0000313" key="2">
    <source>
        <dbReference type="Proteomes" id="UP000198734"/>
    </source>
</evidence>
<accession>A0A1I5UUZ3</accession>
<proteinExistence type="predicted"/>
<dbReference type="InterPro" id="IPR029033">
    <property type="entry name" value="His_PPase_superfam"/>
</dbReference>
<dbReference type="Gene3D" id="3.40.50.1240">
    <property type="entry name" value="Phosphoglycerate mutase-like"/>
    <property type="match status" value="1"/>
</dbReference>
<dbReference type="OrthoDB" id="1680942at2"/>
<reference evidence="2" key="1">
    <citation type="submission" date="2016-10" db="EMBL/GenBank/DDBJ databases">
        <authorList>
            <person name="Varghese N."/>
            <person name="Submissions S."/>
        </authorList>
    </citation>
    <scope>NUCLEOTIDE SEQUENCE [LARGE SCALE GENOMIC DNA]</scope>
    <source>
        <strain evidence="2">DSM 11706</strain>
    </source>
</reference>
<dbReference type="RefSeq" id="WP_093533964.1">
    <property type="nucleotide sequence ID" value="NZ_FOXU01000001.1"/>
</dbReference>
<sequence length="198" mass="22695">MEISLIRHGKSLWTENDRITFAEFKNWVEKYDFNGVTEVSTFPQITIEKVAVAKVVVTSDLKRSIDSACLLNPVSKTISDPLFRETELPAHPTILFNLKLKPNNWAVILRILWFCGYSKECESYSKAKLRATMASQQLINYANEHESIVLVGHGFFNMLIAKELRKMGWKGTRTTGVKNWNCTTYSLLTSRGEHSYIK</sequence>
<keyword evidence="2" id="KW-1185">Reference proteome</keyword>
<organism evidence="1 2">
    <name type="scientific">Psychrobacillus psychrotolerans</name>
    <dbReference type="NCBI Taxonomy" id="126156"/>
    <lineage>
        <taxon>Bacteria</taxon>
        <taxon>Bacillati</taxon>
        <taxon>Bacillota</taxon>
        <taxon>Bacilli</taxon>
        <taxon>Bacillales</taxon>
        <taxon>Bacillaceae</taxon>
        <taxon>Psychrobacillus</taxon>
    </lineage>
</organism>
<dbReference type="Proteomes" id="UP000198734">
    <property type="component" value="Unassembled WGS sequence"/>
</dbReference>